<evidence type="ECO:0000313" key="1">
    <source>
        <dbReference type="EMBL" id="KZS18105.1"/>
    </source>
</evidence>
<dbReference type="GO" id="GO:0036498">
    <property type="term" value="P:IRE1-mediated unfolded protein response"/>
    <property type="evidence" value="ECO:0007669"/>
    <property type="project" value="TreeGrafter"/>
</dbReference>
<reference evidence="1 2" key="1">
    <citation type="submission" date="2016-03" db="EMBL/GenBank/DDBJ databases">
        <title>EvidentialGene: Evidence-directed Construction of Genes on Genomes.</title>
        <authorList>
            <person name="Gilbert D.G."/>
            <person name="Choi J.-H."/>
            <person name="Mockaitis K."/>
            <person name="Colbourne J."/>
            <person name="Pfrender M."/>
        </authorList>
    </citation>
    <scope>NUCLEOTIDE SEQUENCE [LARGE SCALE GENOMIC DNA]</scope>
    <source>
        <strain evidence="1 2">Xinb3</strain>
        <tissue evidence="1">Complete organism</tissue>
    </source>
</reference>
<dbReference type="SMART" id="SM00220">
    <property type="entry name" value="S_TKc"/>
    <property type="match status" value="1"/>
</dbReference>
<dbReference type="GO" id="GO:0070059">
    <property type="term" value="P:intrinsic apoptotic signaling pathway in response to endoplasmic reticulum stress"/>
    <property type="evidence" value="ECO:0007669"/>
    <property type="project" value="TreeGrafter"/>
</dbReference>
<dbReference type="SUPFAM" id="SSF56112">
    <property type="entry name" value="Protein kinase-like (PK-like)"/>
    <property type="match status" value="1"/>
</dbReference>
<dbReference type="InterPro" id="IPR000719">
    <property type="entry name" value="Prot_kinase_dom"/>
</dbReference>
<dbReference type="AlphaFoldDB" id="A0A0P5VG44"/>
<protein>
    <submittedName>
        <fullName evidence="1">Uncharacterized protein</fullName>
    </submittedName>
</protein>
<dbReference type="Pfam" id="PF00069">
    <property type="entry name" value="Pkinase"/>
    <property type="match status" value="1"/>
</dbReference>
<dbReference type="InterPro" id="IPR017441">
    <property type="entry name" value="Protein_kinase_ATP_BS"/>
</dbReference>
<accession>A0A0P5VG44</accession>
<dbReference type="GO" id="GO:0051082">
    <property type="term" value="F:unfolded protein binding"/>
    <property type="evidence" value="ECO:0007669"/>
    <property type="project" value="TreeGrafter"/>
</dbReference>
<dbReference type="GO" id="GO:0004674">
    <property type="term" value="F:protein serine/threonine kinase activity"/>
    <property type="evidence" value="ECO:0007669"/>
    <property type="project" value="InterPro"/>
</dbReference>
<dbReference type="Proteomes" id="UP000076858">
    <property type="component" value="Unassembled WGS sequence"/>
</dbReference>
<dbReference type="PROSITE" id="PS00107">
    <property type="entry name" value="PROTEIN_KINASE_ATP"/>
    <property type="match status" value="1"/>
</dbReference>
<dbReference type="PANTHER" id="PTHR13954">
    <property type="entry name" value="IRE1-RELATED"/>
    <property type="match status" value="1"/>
</dbReference>
<dbReference type="PANTHER" id="PTHR13954:SF6">
    <property type="entry name" value="NON-SPECIFIC SERINE_THREONINE PROTEIN KINASE"/>
    <property type="match status" value="1"/>
</dbReference>
<dbReference type="InterPro" id="IPR011009">
    <property type="entry name" value="Kinase-like_dom_sf"/>
</dbReference>
<dbReference type="GO" id="GO:0005524">
    <property type="term" value="F:ATP binding"/>
    <property type="evidence" value="ECO:0007669"/>
    <property type="project" value="UniProtKB-UniRule"/>
</dbReference>
<dbReference type="OrthoDB" id="6370559at2759"/>
<gene>
    <name evidence="1" type="ORF">APZ42_016112</name>
</gene>
<comment type="caution">
    <text evidence="1">The sequence shown here is derived from an EMBL/GenBank/DDBJ whole genome shotgun (WGS) entry which is preliminary data.</text>
</comment>
<name>A0A0P5VG44_9CRUS</name>
<dbReference type="GO" id="GO:0004521">
    <property type="term" value="F:RNA endonuclease activity"/>
    <property type="evidence" value="ECO:0007669"/>
    <property type="project" value="InterPro"/>
</dbReference>
<dbReference type="EMBL" id="LRGB01000568">
    <property type="protein sequence ID" value="KZS18105.1"/>
    <property type="molecule type" value="Genomic_DNA"/>
</dbReference>
<dbReference type="GO" id="GO:1990604">
    <property type="term" value="C:IRE1-TRAF2-ASK1 complex"/>
    <property type="evidence" value="ECO:0007669"/>
    <property type="project" value="TreeGrafter"/>
</dbReference>
<dbReference type="InterPro" id="IPR045133">
    <property type="entry name" value="IRE1/2-like"/>
</dbReference>
<sequence>MDEELVTLGDPSLSFSRSLILGKGNYGVVFSGKYHGKDVAVKRIELERMNQREEALFHLDHEHVVKLYNWRDNKDFRFYVLELCAANLDEYCKGCYTGPIPSEAEVLYQLATGLEYIHLKRLHRDIKPKNILISKPDPIVRIKWADFGSSKLVNDNGSCSMSGVRGTKDWTAPEHIRLLGASCRGSKPSDIFSAGLVFFYFLKKVHPFGEDSEIESNIKNNQPVNIDDLAHHFAKPVVIKMIAHEAKDRITLEEIIRELKPFLPPNPPGDVDNQHAA</sequence>
<dbReference type="PROSITE" id="PS50011">
    <property type="entry name" value="PROTEIN_KINASE_DOM"/>
    <property type="match status" value="1"/>
</dbReference>
<dbReference type="Gene3D" id="3.30.200.20">
    <property type="entry name" value="Phosphorylase Kinase, domain 1"/>
    <property type="match status" value="1"/>
</dbReference>
<dbReference type="Gene3D" id="1.10.510.10">
    <property type="entry name" value="Transferase(Phosphotransferase) domain 1"/>
    <property type="match status" value="1"/>
</dbReference>
<dbReference type="STRING" id="35525.A0A0P5VG44"/>
<evidence type="ECO:0000313" key="2">
    <source>
        <dbReference type="Proteomes" id="UP000076858"/>
    </source>
</evidence>
<proteinExistence type="predicted"/>
<keyword evidence="2" id="KW-1185">Reference proteome</keyword>
<organism evidence="1 2">
    <name type="scientific">Daphnia magna</name>
    <dbReference type="NCBI Taxonomy" id="35525"/>
    <lineage>
        <taxon>Eukaryota</taxon>
        <taxon>Metazoa</taxon>
        <taxon>Ecdysozoa</taxon>
        <taxon>Arthropoda</taxon>
        <taxon>Crustacea</taxon>
        <taxon>Branchiopoda</taxon>
        <taxon>Diplostraca</taxon>
        <taxon>Cladocera</taxon>
        <taxon>Anomopoda</taxon>
        <taxon>Daphniidae</taxon>
        <taxon>Daphnia</taxon>
    </lineage>
</organism>